<reference evidence="14" key="1">
    <citation type="submission" date="2023-03" db="EMBL/GenBank/DDBJ databases">
        <title>Chromosome-scale reference genome and RAD-based genetic map of yellow starthistle (Centaurea solstitialis) reveal putative structural variation and QTLs associated with invader traits.</title>
        <authorList>
            <person name="Reatini B."/>
            <person name="Cang F.A."/>
            <person name="Jiang Q."/>
            <person name="Mckibben M.T.W."/>
            <person name="Barker M.S."/>
            <person name="Rieseberg L.H."/>
            <person name="Dlugosch K.M."/>
        </authorList>
    </citation>
    <scope>NUCLEOTIDE SEQUENCE</scope>
    <source>
        <strain evidence="14">CAN-66</strain>
        <tissue evidence="14">Leaf</tissue>
    </source>
</reference>
<dbReference type="SUPFAM" id="SSF52540">
    <property type="entry name" value="P-loop containing nucleoside triphosphate hydrolases"/>
    <property type="match status" value="2"/>
</dbReference>
<evidence type="ECO:0000256" key="8">
    <source>
        <dbReference type="ARBA" id="ARBA00022741"/>
    </source>
</evidence>
<dbReference type="Gene3D" id="3.80.10.10">
    <property type="entry name" value="Ribonuclease Inhibitor"/>
    <property type="match status" value="2"/>
</dbReference>
<proteinExistence type="inferred from homology"/>
<evidence type="ECO:0000256" key="2">
    <source>
        <dbReference type="ARBA" id="ARBA00004496"/>
    </source>
</evidence>
<keyword evidence="10" id="KW-0067">ATP-binding</keyword>
<accession>A0AA38WIX8</accession>
<dbReference type="Pfam" id="PF23598">
    <property type="entry name" value="LRR_14"/>
    <property type="match status" value="2"/>
</dbReference>
<dbReference type="Gene3D" id="1.20.5.4130">
    <property type="match status" value="1"/>
</dbReference>
<comment type="caution">
    <text evidence="14">The sequence shown here is derived from an EMBL/GenBank/DDBJ whole genome shotgun (WGS) entry which is preliminary data.</text>
</comment>
<feature type="domain" description="NB-ARC" evidence="11">
    <location>
        <begin position="980"/>
        <end position="1147"/>
    </location>
</feature>
<dbReference type="InterPro" id="IPR036388">
    <property type="entry name" value="WH-like_DNA-bd_sf"/>
</dbReference>
<feature type="domain" description="Disease resistance R13L4/SHOC-2-like LRR" evidence="13">
    <location>
        <begin position="1379"/>
        <end position="1636"/>
    </location>
</feature>
<dbReference type="InterPro" id="IPR055414">
    <property type="entry name" value="LRR_R13L4/SHOC2-like"/>
</dbReference>
<feature type="domain" description="Disease resistance protein winged helix" evidence="12">
    <location>
        <begin position="466"/>
        <end position="535"/>
    </location>
</feature>
<keyword evidence="7" id="KW-0677">Repeat</keyword>
<evidence type="ECO:0000256" key="1">
    <source>
        <dbReference type="ARBA" id="ARBA00002074"/>
    </source>
</evidence>
<dbReference type="Gene3D" id="3.40.50.300">
    <property type="entry name" value="P-loop containing nucleotide triphosphate hydrolases"/>
    <property type="match status" value="2"/>
</dbReference>
<keyword evidence="6" id="KW-0381">Hypersensitive response</keyword>
<dbReference type="FunFam" id="3.40.50.300:FF:001091">
    <property type="entry name" value="Probable disease resistance protein At1g61300"/>
    <property type="match status" value="2"/>
</dbReference>
<protein>
    <recommendedName>
        <fullName evidence="16">NB-ARC domain-containing protein</fullName>
    </recommendedName>
</protein>
<evidence type="ECO:0000313" key="15">
    <source>
        <dbReference type="Proteomes" id="UP001172457"/>
    </source>
</evidence>
<dbReference type="InterPro" id="IPR002182">
    <property type="entry name" value="NB-ARC"/>
</dbReference>
<dbReference type="PANTHER" id="PTHR23155:SF1152">
    <property type="entry name" value="AAA+ ATPASE DOMAIN-CONTAINING PROTEIN"/>
    <property type="match status" value="1"/>
</dbReference>
<sequence>MDPHGLNRSHRILSLNQPSNNFIIIQSIVLQDPNKMAYADLRMFMDDLKKIIHGNHHPFFNNNPLIISKRPEFQLLYQELASIIQTLFSIHEDHGHPDELEKVRDLKKRFKEAAQEAQDTIDLFLSTLYFGLVDRPPYHISDVLKTPLDLNKILKSIESIKVELNTINIGNMKIDSSSRIDQVKSRQSVAAAGTSYTRNPLGIKKQSEDIVVGLDRDADIIRDKLFEDTRQLCVVSIVGMGGQGKTTLATKLFNDPFLKYHFHIRAWATVSQTYVRRDLLIQILTSIGVQDDLENNDDSKLREKLHKKLMGRRYLIVIDDIWSIEDWDELKMFFPNDNTSSRILLTSRLNEVALHVKPHGCVHSLPSLTEEESWELLKQKVFHGNECPEWLIEPGRQIARKCYGLPLSVVVMAGVLAEEPMNKDLWENIACSYIVGDQKGCLETLALSYHHLPDHLRECFLYLGGFPEDFKFKVERLTWLWVAEGFIEEDGNRSLEDTAKAYLMDLINRNLVIVERRNEIGDVKACKLHDLVRELCLQKAKEEEFFLKIDSPTSSSQLLEGITYEQRRIFMSQPVRILNIPHSPTPTTRSLLCFHENLDSSVFIERSFVLLRVLNIDDCPLHDFPQGLALLVHLRYLAIRFFGEFPNSICNLWSLETLILRNNPFRYIRLPHNIIDLVNLRHLWSDSSLYFSYIEKPMNLHSISRMMFEYGVVSAIFRHHTKYLELLPYLENLKLTDDPELGYGYIAFPVTLKKLSLSCASPWIHMSMIQLLPNLEVLKLQVGYLKKGTGREWDACEQQFPQLKFLKLKWLEIKHWKASSTSFPRLKQLTLRSCRDLEEIPLEIGEIVTLELIEIEDCSNSVVKSVKRIQQEQQDVGNDELKITINGMDLSLYLSQSAGSESDEDTLIIQNAFQKIQTLFIGQDEDLLNLGKSSYHNTMKSLVELTWSSGIAGTEIHIEAETIIIMKPSEEFVVGLDSDAEIIRDKLTEDTKQLCVVSIVGMGGVGKTTLATKLFNDRFLKYHFHIRAWATVSQTYVRRDFLSQILVSMGVQDDLQKDNDSKLHEKLHKKLMRNRYFIVIDDIWSIEVWDDLKLLFPHENTGSRILLTTRVNEVALHVKPHGFVHSLPCLTEEESWELLKQKVFHGNECPEWLIKPGMQIAKKCHGLPLSVVVIAGVLEKEPMSKYFWENIACTVSSYIVGDQKGCLETLALSYHHLPDHLKECFLYLGSFPEDFQINIRRVIRLWVAEGFIEEVGNRSLEDTAKAYLIDLINRNLVIVARRNAVGDVKACKLHDLVRELCVQKGNEEGFFLKIKSWTLPSQPHVVIMHEQSRLDVISPDKYGISNGSFMWLDGPPSRLFTNQVVSFPRTHTRTIRTILSFYGVEHELISTPRCSVLLRVLDLQRQTVSDFEEGLELLVHLRYLAISIGDSSEFPKSICKLWSLQTLILHKDVYTSIHLPCNITYLVNLRHLWSNCLLHLPYIEKPMNLHSISMVEFQDGVYNFQKYFPNIKKLVLYYYASDFQKCSKYLESLPYLENLKLIGPDLRWGRIAFLATLKKLSLINCELPWPYMLVIQLLPNLEVLKLRGILTIGERQWDACEQQFQQLKFLMLELLDIEHWKASSTSFPCLKRLALWMCEDLEEIPLEIGEIATLELIEIDSRSNSVVKSVKRIQQEQQDEGNDELKITVDGKELSFFSSQHGSSESE</sequence>
<evidence type="ECO:0000313" key="14">
    <source>
        <dbReference type="EMBL" id="KAJ9553985.1"/>
    </source>
</evidence>
<dbReference type="InterPro" id="IPR027417">
    <property type="entry name" value="P-loop_NTPase"/>
</dbReference>
<evidence type="ECO:0000259" key="11">
    <source>
        <dbReference type="Pfam" id="PF00931"/>
    </source>
</evidence>
<keyword evidence="4" id="KW-0963">Cytoplasm</keyword>
<feature type="domain" description="NB-ARC" evidence="11">
    <location>
        <begin position="218"/>
        <end position="385"/>
    </location>
</feature>
<dbReference type="Proteomes" id="UP001172457">
    <property type="component" value="Chromosome 4"/>
</dbReference>
<dbReference type="EMBL" id="JARYMX010000004">
    <property type="protein sequence ID" value="KAJ9553985.1"/>
    <property type="molecule type" value="Genomic_DNA"/>
</dbReference>
<dbReference type="PANTHER" id="PTHR23155">
    <property type="entry name" value="DISEASE RESISTANCE PROTEIN RP"/>
    <property type="match status" value="1"/>
</dbReference>
<comment type="function">
    <text evidence="1">Confers resistance to late blight (Phytophthora infestans) races carrying the avirulence gene Avr1. Resistance proteins guard the plant against pathogens that contain an appropriate avirulence protein via an indirect interaction with this avirulence protein. That triggers a defense system including the hypersensitive response, which restricts the pathogen growth.</text>
</comment>
<dbReference type="Pfam" id="PF00931">
    <property type="entry name" value="NB-ARC"/>
    <property type="match status" value="2"/>
</dbReference>
<dbReference type="GO" id="GO:0009626">
    <property type="term" value="P:plant-type hypersensitive response"/>
    <property type="evidence" value="ECO:0007669"/>
    <property type="project" value="UniProtKB-KW"/>
</dbReference>
<dbReference type="InterPro" id="IPR042197">
    <property type="entry name" value="Apaf_helical"/>
</dbReference>
<evidence type="ECO:0000256" key="9">
    <source>
        <dbReference type="ARBA" id="ARBA00022821"/>
    </source>
</evidence>
<dbReference type="Gene3D" id="1.10.8.430">
    <property type="entry name" value="Helical domain of apoptotic protease-activating factors"/>
    <property type="match status" value="2"/>
</dbReference>
<evidence type="ECO:0000256" key="10">
    <source>
        <dbReference type="ARBA" id="ARBA00022840"/>
    </source>
</evidence>
<evidence type="ECO:0000259" key="12">
    <source>
        <dbReference type="Pfam" id="PF23559"/>
    </source>
</evidence>
<keyword evidence="9" id="KW-0611">Plant defense</keyword>
<dbReference type="GO" id="GO:0043531">
    <property type="term" value="F:ADP binding"/>
    <property type="evidence" value="ECO:0007669"/>
    <property type="project" value="InterPro"/>
</dbReference>
<evidence type="ECO:0008006" key="16">
    <source>
        <dbReference type="Google" id="ProtNLM"/>
    </source>
</evidence>
<evidence type="ECO:0000256" key="4">
    <source>
        <dbReference type="ARBA" id="ARBA00022490"/>
    </source>
</evidence>
<dbReference type="PRINTS" id="PR00364">
    <property type="entry name" value="DISEASERSIST"/>
</dbReference>
<evidence type="ECO:0000256" key="3">
    <source>
        <dbReference type="ARBA" id="ARBA00008894"/>
    </source>
</evidence>
<evidence type="ECO:0000256" key="6">
    <source>
        <dbReference type="ARBA" id="ARBA00022667"/>
    </source>
</evidence>
<keyword evidence="15" id="KW-1185">Reference proteome</keyword>
<gene>
    <name evidence="14" type="ORF">OSB04_018030</name>
</gene>
<dbReference type="InterPro" id="IPR044974">
    <property type="entry name" value="Disease_R_plants"/>
</dbReference>
<evidence type="ECO:0000256" key="5">
    <source>
        <dbReference type="ARBA" id="ARBA00022614"/>
    </source>
</evidence>
<dbReference type="Gene3D" id="1.10.10.10">
    <property type="entry name" value="Winged helix-like DNA-binding domain superfamily/Winged helix DNA-binding domain"/>
    <property type="match status" value="2"/>
</dbReference>
<dbReference type="Pfam" id="PF23559">
    <property type="entry name" value="WHD_DRP"/>
    <property type="match status" value="2"/>
</dbReference>
<dbReference type="SUPFAM" id="SSF52058">
    <property type="entry name" value="L domain-like"/>
    <property type="match status" value="2"/>
</dbReference>
<dbReference type="InterPro" id="IPR032675">
    <property type="entry name" value="LRR_dom_sf"/>
</dbReference>
<evidence type="ECO:0000256" key="7">
    <source>
        <dbReference type="ARBA" id="ARBA00022737"/>
    </source>
</evidence>
<keyword evidence="8" id="KW-0547">Nucleotide-binding</keyword>
<feature type="domain" description="Disease resistance protein winged helix" evidence="12">
    <location>
        <begin position="1231"/>
        <end position="1300"/>
    </location>
</feature>
<organism evidence="14 15">
    <name type="scientific">Centaurea solstitialis</name>
    <name type="common">yellow star-thistle</name>
    <dbReference type="NCBI Taxonomy" id="347529"/>
    <lineage>
        <taxon>Eukaryota</taxon>
        <taxon>Viridiplantae</taxon>
        <taxon>Streptophyta</taxon>
        <taxon>Embryophyta</taxon>
        <taxon>Tracheophyta</taxon>
        <taxon>Spermatophyta</taxon>
        <taxon>Magnoliopsida</taxon>
        <taxon>eudicotyledons</taxon>
        <taxon>Gunneridae</taxon>
        <taxon>Pentapetalae</taxon>
        <taxon>asterids</taxon>
        <taxon>campanulids</taxon>
        <taxon>Asterales</taxon>
        <taxon>Asteraceae</taxon>
        <taxon>Carduoideae</taxon>
        <taxon>Cardueae</taxon>
        <taxon>Centaureinae</taxon>
        <taxon>Centaurea</taxon>
    </lineage>
</organism>
<comment type="similarity">
    <text evidence="3">Belongs to the disease resistance NB-LRR family.</text>
</comment>
<dbReference type="GO" id="GO:0005524">
    <property type="term" value="F:ATP binding"/>
    <property type="evidence" value="ECO:0007669"/>
    <property type="project" value="UniProtKB-KW"/>
</dbReference>
<evidence type="ECO:0000259" key="13">
    <source>
        <dbReference type="Pfam" id="PF23598"/>
    </source>
</evidence>
<keyword evidence="5" id="KW-0433">Leucine-rich repeat</keyword>
<comment type="subcellular location">
    <subcellularLocation>
        <location evidence="2">Cytoplasm</location>
    </subcellularLocation>
</comment>
<feature type="domain" description="Disease resistance R13L4/SHOC-2-like LRR" evidence="13">
    <location>
        <begin position="588"/>
        <end position="705"/>
    </location>
</feature>
<dbReference type="GO" id="GO:0051607">
    <property type="term" value="P:defense response to virus"/>
    <property type="evidence" value="ECO:0007669"/>
    <property type="project" value="UniProtKB-ARBA"/>
</dbReference>
<dbReference type="InterPro" id="IPR058922">
    <property type="entry name" value="WHD_DRP"/>
</dbReference>
<dbReference type="FunFam" id="1.10.10.10:FF:000322">
    <property type="entry name" value="Probable disease resistance protein At1g63360"/>
    <property type="match status" value="2"/>
</dbReference>
<name>A0AA38WIX8_9ASTR</name>